<protein>
    <recommendedName>
        <fullName evidence="1">Stage 0 sporulation protein A homolog</fullName>
    </recommendedName>
</protein>
<dbReference type="InterPro" id="IPR011006">
    <property type="entry name" value="CheY-like_superfamily"/>
</dbReference>
<dbReference type="CDD" id="cd00383">
    <property type="entry name" value="trans_reg_C"/>
    <property type="match status" value="1"/>
</dbReference>
<keyword evidence="4" id="KW-0805">Transcription regulation</keyword>
<dbReference type="PROSITE" id="PS51755">
    <property type="entry name" value="OMPR_PHOB"/>
    <property type="match status" value="1"/>
</dbReference>
<dbReference type="EMBL" id="JAESWC010000018">
    <property type="protein sequence ID" value="MBL4938375.1"/>
    <property type="molecule type" value="Genomic_DNA"/>
</dbReference>
<evidence type="ECO:0000256" key="8">
    <source>
        <dbReference type="PROSITE-ProRule" id="PRU00169"/>
    </source>
</evidence>
<evidence type="ECO:0000313" key="13">
    <source>
        <dbReference type="Proteomes" id="UP000632377"/>
    </source>
</evidence>
<organism evidence="12 13">
    <name type="scientific">Clostridium rhizosphaerae</name>
    <dbReference type="NCBI Taxonomy" id="2803861"/>
    <lineage>
        <taxon>Bacteria</taxon>
        <taxon>Bacillati</taxon>
        <taxon>Bacillota</taxon>
        <taxon>Clostridia</taxon>
        <taxon>Eubacteriales</taxon>
        <taxon>Clostridiaceae</taxon>
        <taxon>Clostridium</taxon>
    </lineage>
</organism>
<evidence type="ECO:0000256" key="9">
    <source>
        <dbReference type="PROSITE-ProRule" id="PRU01091"/>
    </source>
</evidence>
<dbReference type="RefSeq" id="WP_202751097.1">
    <property type="nucleotide sequence ID" value="NZ_JAESWC010000018.1"/>
</dbReference>
<dbReference type="SMART" id="SM00448">
    <property type="entry name" value="REC"/>
    <property type="match status" value="1"/>
</dbReference>
<name>A0ABS1TGC6_9CLOT</name>
<evidence type="ECO:0000313" key="12">
    <source>
        <dbReference type="EMBL" id="MBL4938375.1"/>
    </source>
</evidence>
<keyword evidence="5 9" id="KW-0238">DNA-binding</keyword>
<evidence type="ECO:0000256" key="5">
    <source>
        <dbReference type="ARBA" id="ARBA00023125"/>
    </source>
</evidence>
<dbReference type="PROSITE" id="PS50110">
    <property type="entry name" value="RESPONSE_REGULATORY"/>
    <property type="match status" value="1"/>
</dbReference>
<gene>
    <name evidence="12" type="ORF">JK636_21920</name>
</gene>
<feature type="domain" description="Response regulatory" evidence="10">
    <location>
        <begin position="5"/>
        <end position="118"/>
    </location>
</feature>
<evidence type="ECO:0000256" key="4">
    <source>
        <dbReference type="ARBA" id="ARBA00023015"/>
    </source>
</evidence>
<evidence type="ECO:0000256" key="6">
    <source>
        <dbReference type="ARBA" id="ARBA00023163"/>
    </source>
</evidence>
<evidence type="ECO:0000256" key="2">
    <source>
        <dbReference type="ARBA" id="ARBA00022553"/>
    </source>
</evidence>
<dbReference type="InterPro" id="IPR001789">
    <property type="entry name" value="Sig_transdc_resp-reg_receiver"/>
</dbReference>
<dbReference type="SUPFAM" id="SSF52172">
    <property type="entry name" value="CheY-like"/>
    <property type="match status" value="1"/>
</dbReference>
<dbReference type="Pfam" id="PF00072">
    <property type="entry name" value="Response_reg"/>
    <property type="match status" value="1"/>
</dbReference>
<dbReference type="SUPFAM" id="SSF46894">
    <property type="entry name" value="C-terminal effector domain of the bipartite response regulators"/>
    <property type="match status" value="1"/>
</dbReference>
<evidence type="ECO:0000259" key="11">
    <source>
        <dbReference type="PROSITE" id="PS51755"/>
    </source>
</evidence>
<sequence>MEKYKILIVDDDKDIVNLVTDILTDEGFAVENASDGLTALRRIKNNIYNLIILDIMLPDVDGLQICKKIRDDVDIPIIFLSAKNKSVDKVIGFELGADDYITKPFDDNELVSRIKAHLRRQERILTANSKNTEVIKYDGIQINKNSFEAIVDEKKVDLSTREFQILCYIMENPNRVLTREQIYDGVWGYDDYGDINTVTVHIKKLREKVDKEGKYIKTIWGVGYKFVGE</sequence>
<reference evidence="12 13" key="1">
    <citation type="submission" date="2021-01" db="EMBL/GenBank/DDBJ databases">
        <title>Genome public.</title>
        <authorList>
            <person name="Liu C."/>
            <person name="Sun Q."/>
        </authorList>
    </citation>
    <scope>NUCLEOTIDE SEQUENCE [LARGE SCALE GENOMIC DNA]</scope>
    <source>
        <strain evidence="12 13">YIM B02515</strain>
    </source>
</reference>
<dbReference type="Proteomes" id="UP000632377">
    <property type="component" value="Unassembled WGS sequence"/>
</dbReference>
<keyword evidence="6" id="KW-0804">Transcription</keyword>
<comment type="function">
    <text evidence="7">May play the central regulatory role in sporulation. It may be an element of the effector pathway responsible for the activation of sporulation genes in response to nutritional stress. Spo0A may act in concert with spo0H (a sigma factor) to control the expression of some genes that are critical to the sporulation process.</text>
</comment>
<dbReference type="InterPro" id="IPR036388">
    <property type="entry name" value="WH-like_DNA-bd_sf"/>
</dbReference>
<accession>A0ABS1TGC6</accession>
<evidence type="ECO:0000256" key="7">
    <source>
        <dbReference type="ARBA" id="ARBA00024867"/>
    </source>
</evidence>
<dbReference type="PANTHER" id="PTHR48111">
    <property type="entry name" value="REGULATOR OF RPOS"/>
    <property type="match status" value="1"/>
</dbReference>
<dbReference type="Gene3D" id="1.10.10.10">
    <property type="entry name" value="Winged helix-like DNA-binding domain superfamily/Winged helix DNA-binding domain"/>
    <property type="match status" value="1"/>
</dbReference>
<proteinExistence type="predicted"/>
<keyword evidence="2 8" id="KW-0597">Phosphoprotein</keyword>
<evidence type="ECO:0000256" key="1">
    <source>
        <dbReference type="ARBA" id="ARBA00018672"/>
    </source>
</evidence>
<dbReference type="Gene3D" id="6.10.250.690">
    <property type="match status" value="1"/>
</dbReference>
<feature type="modified residue" description="4-aspartylphosphate" evidence="8">
    <location>
        <position position="54"/>
    </location>
</feature>
<dbReference type="InterPro" id="IPR039420">
    <property type="entry name" value="WalR-like"/>
</dbReference>
<dbReference type="PANTHER" id="PTHR48111:SF40">
    <property type="entry name" value="PHOSPHATE REGULON TRANSCRIPTIONAL REGULATORY PROTEIN PHOB"/>
    <property type="match status" value="1"/>
</dbReference>
<evidence type="ECO:0000259" key="10">
    <source>
        <dbReference type="PROSITE" id="PS50110"/>
    </source>
</evidence>
<feature type="DNA-binding region" description="OmpR/PhoB-type" evidence="9">
    <location>
        <begin position="132"/>
        <end position="228"/>
    </location>
</feature>
<keyword evidence="3" id="KW-0902">Two-component regulatory system</keyword>
<dbReference type="InterPro" id="IPR016032">
    <property type="entry name" value="Sig_transdc_resp-reg_C-effctor"/>
</dbReference>
<dbReference type="SMART" id="SM00862">
    <property type="entry name" value="Trans_reg_C"/>
    <property type="match status" value="1"/>
</dbReference>
<dbReference type="Gene3D" id="3.40.50.2300">
    <property type="match status" value="1"/>
</dbReference>
<comment type="caution">
    <text evidence="12">The sequence shown here is derived from an EMBL/GenBank/DDBJ whole genome shotgun (WGS) entry which is preliminary data.</text>
</comment>
<dbReference type="Pfam" id="PF00486">
    <property type="entry name" value="Trans_reg_C"/>
    <property type="match status" value="1"/>
</dbReference>
<dbReference type="InterPro" id="IPR001867">
    <property type="entry name" value="OmpR/PhoB-type_DNA-bd"/>
</dbReference>
<evidence type="ECO:0000256" key="3">
    <source>
        <dbReference type="ARBA" id="ARBA00023012"/>
    </source>
</evidence>
<keyword evidence="13" id="KW-1185">Reference proteome</keyword>
<feature type="domain" description="OmpR/PhoB-type" evidence="11">
    <location>
        <begin position="132"/>
        <end position="228"/>
    </location>
</feature>